<dbReference type="PROSITE" id="PS00061">
    <property type="entry name" value="ADH_SHORT"/>
    <property type="match status" value="1"/>
</dbReference>
<dbReference type="InterPro" id="IPR020904">
    <property type="entry name" value="Sc_DH/Rdtase_CS"/>
</dbReference>
<gene>
    <name evidence="3" type="ORF">YC6258_05675</name>
</gene>
<dbReference type="RefSeq" id="WP_044619377.1">
    <property type="nucleotide sequence ID" value="NZ_CP007142.1"/>
</dbReference>
<organism evidence="3 4">
    <name type="scientific">Gynuella sunshinyii YC6258</name>
    <dbReference type="NCBI Taxonomy" id="1445510"/>
    <lineage>
        <taxon>Bacteria</taxon>
        <taxon>Pseudomonadati</taxon>
        <taxon>Pseudomonadota</taxon>
        <taxon>Gammaproteobacteria</taxon>
        <taxon>Oceanospirillales</taxon>
        <taxon>Saccharospirillaceae</taxon>
        <taxon>Gynuella</taxon>
    </lineage>
</organism>
<dbReference type="OrthoDB" id="9786435at2"/>
<dbReference type="InterPro" id="IPR011294">
    <property type="entry name" value="3-OHbutyrate_DH"/>
</dbReference>
<dbReference type="EMBL" id="CP007142">
    <property type="protein sequence ID" value="AJQ97703.1"/>
    <property type="molecule type" value="Genomic_DNA"/>
</dbReference>
<reference evidence="3 4" key="1">
    <citation type="submission" date="2014-01" db="EMBL/GenBank/DDBJ databases">
        <title>Full genme sequencing of cellulolytic bacterium Gynuella sunshinyii YC6258T gen. nov., sp. nov.</title>
        <authorList>
            <person name="Khan H."/>
            <person name="Chung E.J."/>
            <person name="Chung Y.R."/>
        </authorList>
    </citation>
    <scope>NUCLEOTIDE SEQUENCE [LARGE SCALE GENOMIC DNA]</scope>
    <source>
        <strain evidence="3 4">YC6258</strain>
    </source>
</reference>
<dbReference type="KEGG" id="gsn:YC6258_05675"/>
<dbReference type="Gene3D" id="3.40.50.720">
    <property type="entry name" value="NAD(P)-binding Rossmann-like Domain"/>
    <property type="match status" value="1"/>
</dbReference>
<dbReference type="InterPro" id="IPR036291">
    <property type="entry name" value="NAD(P)-bd_dom_sf"/>
</dbReference>
<comment type="similarity">
    <text evidence="1 2">Belongs to the short-chain dehydrogenases/reductases (SDR) family.</text>
</comment>
<dbReference type="PRINTS" id="PR00081">
    <property type="entry name" value="GDHRDH"/>
</dbReference>
<dbReference type="AlphaFoldDB" id="A0A0C5VWM9"/>
<dbReference type="PANTHER" id="PTHR42879:SF2">
    <property type="entry name" value="3-OXOACYL-[ACYL-CARRIER-PROTEIN] REDUCTASE FABG"/>
    <property type="match status" value="1"/>
</dbReference>
<protein>
    <submittedName>
        <fullName evidence="3">Dehydrogenases with different specificities (Related to short-chain alcohol dehydrogenase)</fullName>
        <ecNumber evidence="3">1.1.1.30</ecNumber>
    </submittedName>
</protein>
<dbReference type="FunFam" id="3.40.50.720:FF:000084">
    <property type="entry name" value="Short-chain dehydrogenase reductase"/>
    <property type="match status" value="1"/>
</dbReference>
<dbReference type="HOGENOM" id="CLU_010194_1_0_6"/>
<dbReference type="Proteomes" id="UP000032266">
    <property type="component" value="Chromosome"/>
</dbReference>
<proteinExistence type="inferred from homology"/>
<evidence type="ECO:0000313" key="4">
    <source>
        <dbReference type="Proteomes" id="UP000032266"/>
    </source>
</evidence>
<dbReference type="InterPro" id="IPR050259">
    <property type="entry name" value="SDR"/>
</dbReference>
<name>A0A0C5VWM9_9GAMM</name>
<dbReference type="NCBIfam" id="NF009093">
    <property type="entry name" value="PRK12429.1"/>
    <property type="match status" value="1"/>
</dbReference>
<dbReference type="PATRIC" id="fig|1445510.3.peg.5635"/>
<keyword evidence="3" id="KW-0560">Oxidoreductase</keyword>
<keyword evidence="4" id="KW-1185">Reference proteome</keyword>
<dbReference type="GO" id="GO:0003858">
    <property type="term" value="F:3-hydroxybutyrate dehydrogenase activity"/>
    <property type="evidence" value="ECO:0007669"/>
    <property type="project" value="UniProtKB-EC"/>
</dbReference>
<dbReference type="PRINTS" id="PR00080">
    <property type="entry name" value="SDRFAMILY"/>
</dbReference>
<dbReference type="GO" id="GO:0032787">
    <property type="term" value="P:monocarboxylic acid metabolic process"/>
    <property type="evidence" value="ECO:0007669"/>
    <property type="project" value="UniProtKB-ARBA"/>
</dbReference>
<evidence type="ECO:0000256" key="1">
    <source>
        <dbReference type="ARBA" id="ARBA00006484"/>
    </source>
</evidence>
<accession>A0A0C5VWM9</accession>
<evidence type="ECO:0000256" key="2">
    <source>
        <dbReference type="RuleBase" id="RU000363"/>
    </source>
</evidence>
<dbReference type="SUPFAM" id="SSF51735">
    <property type="entry name" value="NAD(P)-binding Rossmann-fold domains"/>
    <property type="match status" value="1"/>
</dbReference>
<dbReference type="Pfam" id="PF00106">
    <property type="entry name" value="adh_short"/>
    <property type="match status" value="1"/>
</dbReference>
<dbReference type="NCBIfam" id="TIGR01963">
    <property type="entry name" value="PHB_DH"/>
    <property type="match status" value="1"/>
</dbReference>
<sequence>MAIQPVALVTGAGAGIGLAIAASLATRFKVIVTDLDEYAARSAADVIRSNGGQAEGIQLDVCSSTDIDAVIQQCERVDVLVNNAGIQYVSRLEDFPVGRWQMVLNVLLVGPAMLTRAAMPRMKQQNYGRIVNIGSIHSLVASPYKSAYVAAKHGLLGFSKAVALEVAEHDITINTICPAYVKTALVAQQIAAQAHEHQISEQAVIDNIMLAPMPKKQFIGMDEITASVDFLISPAGKNITGQTIVLDGGWTAR</sequence>
<dbReference type="PANTHER" id="PTHR42879">
    <property type="entry name" value="3-OXOACYL-(ACYL-CARRIER-PROTEIN) REDUCTASE"/>
    <property type="match status" value="1"/>
</dbReference>
<dbReference type="InterPro" id="IPR002347">
    <property type="entry name" value="SDR_fam"/>
</dbReference>
<evidence type="ECO:0000313" key="3">
    <source>
        <dbReference type="EMBL" id="AJQ97703.1"/>
    </source>
</evidence>
<dbReference type="STRING" id="1445510.YC6258_05675"/>
<dbReference type="EC" id="1.1.1.30" evidence="3"/>